<dbReference type="InterPro" id="IPR040251">
    <property type="entry name" value="SEC31-like"/>
</dbReference>
<dbReference type="Pfam" id="PF12931">
    <property type="entry name" value="TPR_Sec16"/>
    <property type="match status" value="1"/>
</dbReference>
<feature type="compositionally biased region" description="Low complexity" evidence="18">
    <location>
        <begin position="994"/>
        <end position="1007"/>
    </location>
</feature>
<dbReference type="EMBL" id="VTPC01090949">
    <property type="protein sequence ID" value="KAF2880581.1"/>
    <property type="molecule type" value="Genomic_DNA"/>
</dbReference>
<evidence type="ECO:0000256" key="17">
    <source>
        <dbReference type="PROSITE-ProRule" id="PRU00221"/>
    </source>
</evidence>
<evidence type="ECO:0000256" key="9">
    <source>
        <dbReference type="ARBA" id="ARBA00022892"/>
    </source>
</evidence>
<keyword evidence="11" id="KW-0472">Membrane</keyword>
<evidence type="ECO:0000313" key="20">
    <source>
        <dbReference type="EMBL" id="KAF2880581.1"/>
    </source>
</evidence>
<sequence length="1179" mass="128902">MKVKDLERTANIAWSPANQHPILLAAGTAAQQLDASFNTNAALEIYSLNLSEPGLDMELKATVPTEHRFQKIVWGPYGRDQNNGTIVGGCDGGVVQIYSASKLIQGENGLVAQQDKHTGPVHALDFNPFQSNLLATGASESEIYIWDLNNTTTPMTPGVKSQPFEDVICIAWNRQVQHILASTFSSKCVVWDLRKNEPIIKLTDTVSRIRWKVVAWHPEVATQLCLASEEDQAPVVQLWDLRFATSPLKTLENHQRGILSLAWCAQDSNLLVSCGKDNRIVCWNPNSNNPGGEVLSEVAKTNQWNFDVAWCPKNPALIACPSFDGHVSVYSLMGGKTQQVQTSNKIADSFPGMDGYVQAPVPQQSSAPVSVDLSKPPKWLKRPVRASFGFGGKLITFVDENVSTPQSAQGDQVATPVIRSVFVSQVITEPELVNQSALLEQALEYGNFTEYCRNKADSLTDQHKRNICGFSDGENNYSSKGSPDLSPGSYDNSLIMDQLSNISQNVEPKKLFKIKTTNDTEGLITQALLLGNTEAAVELCFKAQRFADAIIIAMTGGSDLLARTQYKYLQQSDGYVSSLISALVSEDWSSIINNCDINSWKEALVAALTHSSNADLPKLCELLGSRLEEEGRNSPKLAQDAQLCYICAGNFEKLVDSWSSSVKKSSGDLQELVELVTFLQKAVERQGRVVEITGSLADLLAYYASILAAQGNLSTALTYLGNSQNEQVTNLRERLCVSLGHKTVYGQVQQRSRHSSSRHSFSNYPNQVNQYTPINQPTPSYNQFNTGLPNAPVTQPWQQQNATFNQPPPPKPFTPPPPTQPPRPTSVGSAHGGTGITSRVKYVVDPSVQSGGPYGTRSQYNTNPIPQQPSYQTNTVNNPYVPSNIPPNPPLPNPVPMMPTLPQPSQSPFPNQPLGVDKAEPALSGARMHSFPPLSSAPGWNDPPVLSKPGSRTPAKPEYTPQEPITHPLYGAVPTQNIPPSNGFPDQTQPLPPFSSNSSYNPPNLAPGSPQIFQPSASTGFGFNQQQPPLSHGNFNQNAINSNFQSQQPTSAVQATQEQPQIIQKPPIPDEHKTMQTVFEDLRNRCSCAANNPQTKRKLEDVARKLESLYDLLREQTLSPNTLSALHQLVQLVQAGDYTSCLSLHTQLVSGPDFAQIASFMPGLKVLIQCALQLQVYLR</sequence>
<evidence type="ECO:0000256" key="3">
    <source>
        <dbReference type="ARBA" id="ARBA00009358"/>
    </source>
</evidence>
<feature type="region of interest" description="Disordered" evidence="18">
    <location>
        <begin position="974"/>
        <end position="1070"/>
    </location>
</feature>
<feature type="compositionally biased region" description="Polar residues" evidence="18">
    <location>
        <begin position="763"/>
        <end position="805"/>
    </location>
</feature>
<evidence type="ECO:0000256" key="18">
    <source>
        <dbReference type="SAM" id="MobiDB-lite"/>
    </source>
</evidence>
<dbReference type="PANTHER" id="PTHR13923">
    <property type="entry name" value="SEC31-RELATED PROTEIN"/>
    <property type="match status" value="1"/>
</dbReference>
<keyword evidence="6 17" id="KW-0853">WD repeat</keyword>
<comment type="similarity">
    <text evidence="3">Belongs to the WD repeat SEC31 family.</text>
</comment>
<feature type="region of interest" description="Disordered" evidence="18">
    <location>
        <begin position="747"/>
        <end position="870"/>
    </location>
</feature>
<comment type="caution">
    <text evidence="20">The sequence shown here is derived from an EMBL/GenBank/DDBJ whole genome shotgun (WGS) entry which is preliminary data.</text>
</comment>
<evidence type="ECO:0000256" key="14">
    <source>
        <dbReference type="ARBA" id="ARBA00039468"/>
    </source>
</evidence>
<accession>A0A8K0C854</accession>
<dbReference type="OrthoDB" id="542917at2759"/>
<dbReference type="GO" id="GO:0005789">
    <property type="term" value="C:endoplasmic reticulum membrane"/>
    <property type="evidence" value="ECO:0007669"/>
    <property type="project" value="UniProtKB-SubCell"/>
</dbReference>
<proteinExistence type="inferred from homology"/>
<evidence type="ECO:0000256" key="12">
    <source>
        <dbReference type="ARBA" id="ARBA00023329"/>
    </source>
</evidence>
<feature type="compositionally biased region" description="Pro residues" evidence="18">
    <location>
        <begin position="806"/>
        <end position="824"/>
    </location>
</feature>
<evidence type="ECO:0000256" key="5">
    <source>
        <dbReference type="ARBA" id="ARBA00022490"/>
    </source>
</evidence>
<comment type="subcellular location">
    <subcellularLocation>
        <location evidence="1">Cytoplasmic vesicle membrane</location>
        <topology evidence="1">Peripheral membrane protein</topology>
        <orientation evidence="1">Cytoplasmic side</orientation>
    </subcellularLocation>
    <subcellularLocation>
        <location evidence="2">Endoplasmic reticulum membrane</location>
        <topology evidence="2">Peripheral membrane protein</topology>
    </subcellularLocation>
</comment>
<dbReference type="AlphaFoldDB" id="A0A8K0C854"/>
<feature type="repeat" description="WD" evidence="17">
    <location>
        <begin position="251"/>
        <end position="284"/>
    </location>
</feature>
<evidence type="ECO:0000256" key="11">
    <source>
        <dbReference type="ARBA" id="ARBA00023136"/>
    </source>
</evidence>
<dbReference type="Gene3D" id="2.130.10.10">
    <property type="entry name" value="YVTN repeat-like/Quinoprotein amine dehydrogenase"/>
    <property type="match status" value="1"/>
</dbReference>
<dbReference type="Gene3D" id="1.20.940.10">
    <property type="entry name" value="Functional domain of the splicing factor Prp18"/>
    <property type="match status" value="1"/>
</dbReference>
<keyword evidence="5" id="KW-0963">Cytoplasm</keyword>
<dbReference type="GO" id="GO:0007029">
    <property type="term" value="P:endoplasmic reticulum organization"/>
    <property type="evidence" value="ECO:0007669"/>
    <property type="project" value="TreeGrafter"/>
</dbReference>
<dbReference type="Proteomes" id="UP000801492">
    <property type="component" value="Unassembled WGS sequence"/>
</dbReference>
<organism evidence="20 21">
    <name type="scientific">Ignelater luminosus</name>
    <name type="common">Cucubano</name>
    <name type="synonym">Pyrophorus luminosus</name>
    <dbReference type="NCBI Taxonomy" id="2038154"/>
    <lineage>
        <taxon>Eukaryota</taxon>
        <taxon>Metazoa</taxon>
        <taxon>Ecdysozoa</taxon>
        <taxon>Arthropoda</taxon>
        <taxon>Hexapoda</taxon>
        <taxon>Insecta</taxon>
        <taxon>Pterygota</taxon>
        <taxon>Neoptera</taxon>
        <taxon>Endopterygota</taxon>
        <taxon>Coleoptera</taxon>
        <taxon>Polyphaga</taxon>
        <taxon>Elateriformia</taxon>
        <taxon>Elateroidea</taxon>
        <taxon>Elateridae</taxon>
        <taxon>Agrypninae</taxon>
        <taxon>Pyrophorini</taxon>
        <taxon>Ignelater</taxon>
    </lineage>
</organism>
<dbReference type="GO" id="GO:0070971">
    <property type="term" value="C:endoplasmic reticulum exit site"/>
    <property type="evidence" value="ECO:0007669"/>
    <property type="project" value="TreeGrafter"/>
</dbReference>
<dbReference type="GO" id="GO:0030127">
    <property type="term" value="C:COPII vesicle coat"/>
    <property type="evidence" value="ECO:0007669"/>
    <property type="project" value="TreeGrafter"/>
</dbReference>
<keyword evidence="7" id="KW-0677">Repeat</keyword>
<feature type="compositionally biased region" description="Polar residues" evidence="18">
    <location>
        <begin position="974"/>
        <end position="989"/>
    </location>
</feature>
<keyword evidence="8" id="KW-0256">Endoplasmic reticulum</keyword>
<keyword evidence="12" id="KW-0968">Cytoplasmic vesicle</keyword>
<evidence type="ECO:0000256" key="8">
    <source>
        <dbReference type="ARBA" id="ARBA00022824"/>
    </source>
</evidence>
<dbReference type="SUPFAM" id="SSF50978">
    <property type="entry name" value="WD40 repeat-like"/>
    <property type="match status" value="1"/>
</dbReference>
<evidence type="ECO:0000256" key="15">
    <source>
        <dbReference type="ARBA" id="ARBA00041470"/>
    </source>
</evidence>
<dbReference type="PROSITE" id="PS50294">
    <property type="entry name" value="WD_REPEATS_REGION"/>
    <property type="match status" value="1"/>
</dbReference>
<dbReference type="PANTHER" id="PTHR13923:SF11">
    <property type="entry name" value="SECRETORY 31, ISOFORM D"/>
    <property type="match status" value="1"/>
</dbReference>
<dbReference type="Pfam" id="PF00400">
    <property type="entry name" value="WD40"/>
    <property type="match status" value="2"/>
</dbReference>
<feature type="repeat" description="WD" evidence="17">
    <location>
        <begin position="114"/>
        <end position="156"/>
    </location>
</feature>
<dbReference type="InterPro" id="IPR015943">
    <property type="entry name" value="WD40/YVTN_repeat-like_dom_sf"/>
</dbReference>
<dbReference type="InterPro" id="IPR001680">
    <property type="entry name" value="WD40_rpt"/>
</dbReference>
<dbReference type="GO" id="GO:0015031">
    <property type="term" value="P:protein transport"/>
    <property type="evidence" value="ECO:0007669"/>
    <property type="project" value="UniProtKB-KW"/>
</dbReference>
<dbReference type="GO" id="GO:0090110">
    <property type="term" value="P:COPII-coated vesicle cargo loading"/>
    <property type="evidence" value="ECO:0007669"/>
    <property type="project" value="TreeGrafter"/>
</dbReference>
<evidence type="ECO:0000256" key="13">
    <source>
        <dbReference type="ARBA" id="ARBA00025471"/>
    </source>
</evidence>
<comment type="function">
    <text evidence="13">Component of the coat protein complex II (COPII) which promotes the formation of transport vesicles from the endoplasmic reticulum (ER). The coat has two main functions, the physical deformation of the endoplasmic reticulum membrane into vesicles and the selection of cargo molecules.</text>
</comment>
<dbReference type="FunFam" id="1.20.940.10:FF:000001">
    <property type="entry name" value="Protein transport protein Sec31A isoform A"/>
    <property type="match status" value="1"/>
</dbReference>
<evidence type="ECO:0000256" key="16">
    <source>
        <dbReference type="ARBA" id="ARBA00043112"/>
    </source>
</evidence>
<feature type="compositionally biased region" description="Polar residues" evidence="18">
    <location>
        <begin position="1011"/>
        <end position="1056"/>
    </location>
</feature>
<keyword evidence="9" id="KW-0931">ER-Golgi transport</keyword>
<evidence type="ECO:0000259" key="19">
    <source>
        <dbReference type="Pfam" id="PF12931"/>
    </source>
</evidence>
<keyword evidence="4" id="KW-0813">Transport</keyword>
<dbReference type="SMART" id="SM00320">
    <property type="entry name" value="WD40"/>
    <property type="match status" value="4"/>
</dbReference>
<evidence type="ECO:0000256" key="4">
    <source>
        <dbReference type="ARBA" id="ARBA00022448"/>
    </source>
</evidence>
<evidence type="ECO:0000313" key="21">
    <source>
        <dbReference type="Proteomes" id="UP000801492"/>
    </source>
</evidence>
<protein>
    <recommendedName>
        <fullName evidence="14">Protein transport protein Sec31A</fullName>
    </recommendedName>
    <alternativeName>
        <fullName evidence="16">SEC31-like protein 1</fullName>
    </alternativeName>
    <alternativeName>
        <fullName evidence="15">SEC31-related protein A</fullName>
    </alternativeName>
</protein>
<dbReference type="Gene3D" id="1.25.40.1030">
    <property type="match status" value="1"/>
</dbReference>
<feature type="compositionally biased region" description="Polar residues" evidence="18">
    <location>
        <begin position="856"/>
        <end position="870"/>
    </location>
</feature>
<reference evidence="20" key="1">
    <citation type="submission" date="2019-08" db="EMBL/GenBank/DDBJ databases">
        <title>The genome of the North American firefly Photinus pyralis.</title>
        <authorList>
            <consortium name="Photinus pyralis genome working group"/>
            <person name="Fallon T.R."/>
            <person name="Sander Lower S.E."/>
            <person name="Weng J.-K."/>
        </authorList>
    </citation>
    <scope>NUCLEOTIDE SEQUENCE</scope>
    <source>
        <strain evidence="20">TRF0915ILg1</strain>
        <tissue evidence="20">Whole body</tissue>
    </source>
</reference>
<dbReference type="GO" id="GO:0005198">
    <property type="term" value="F:structural molecule activity"/>
    <property type="evidence" value="ECO:0007669"/>
    <property type="project" value="TreeGrafter"/>
</dbReference>
<feature type="domain" description="Sec16 Sec23-binding" evidence="19">
    <location>
        <begin position="524"/>
        <end position="720"/>
    </location>
</feature>
<dbReference type="PROSITE" id="PS50082">
    <property type="entry name" value="WD_REPEATS_2"/>
    <property type="match status" value="2"/>
</dbReference>
<gene>
    <name evidence="20" type="ORF">ILUMI_25592</name>
</gene>
<dbReference type="InterPro" id="IPR024298">
    <property type="entry name" value="Sec16_Sec23-bd"/>
</dbReference>
<feature type="region of interest" description="Disordered" evidence="18">
    <location>
        <begin position="884"/>
        <end position="959"/>
    </location>
</feature>
<evidence type="ECO:0000256" key="6">
    <source>
        <dbReference type="ARBA" id="ARBA00022574"/>
    </source>
</evidence>
<dbReference type="InterPro" id="IPR036322">
    <property type="entry name" value="WD40_repeat_dom_sf"/>
</dbReference>
<evidence type="ECO:0000256" key="7">
    <source>
        <dbReference type="ARBA" id="ARBA00022737"/>
    </source>
</evidence>
<evidence type="ECO:0000256" key="1">
    <source>
        <dbReference type="ARBA" id="ARBA00004180"/>
    </source>
</evidence>
<evidence type="ECO:0000256" key="10">
    <source>
        <dbReference type="ARBA" id="ARBA00022927"/>
    </source>
</evidence>
<keyword evidence="10" id="KW-0653">Protein transport</keyword>
<name>A0A8K0C854_IGNLU</name>
<feature type="compositionally biased region" description="Pro residues" evidence="18">
    <location>
        <begin position="884"/>
        <end position="911"/>
    </location>
</feature>
<dbReference type="FunFam" id="2.130.10.10:FF:000009">
    <property type="entry name" value="Protein transport protein Sec31A isoform A"/>
    <property type="match status" value="1"/>
</dbReference>
<evidence type="ECO:0000256" key="2">
    <source>
        <dbReference type="ARBA" id="ARBA00004406"/>
    </source>
</evidence>
<keyword evidence="21" id="KW-1185">Reference proteome</keyword>